<comment type="caution">
    <text evidence="2">The sequence shown here is derived from an EMBL/GenBank/DDBJ whole genome shotgun (WGS) entry which is preliminary data.</text>
</comment>
<dbReference type="Proteomes" id="UP000075604">
    <property type="component" value="Unassembled WGS sequence"/>
</dbReference>
<dbReference type="SUPFAM" id="SSF52540">
    <property type="entry name" value="P-loop containing nucleoside triphosphate hydrolases"/>
    <property type="match status" value="1"/>
</dbReference>
<feature type="domain" description="IstB-like ATP-binding" evidence="1">
    <location>
        <begin position="2"/>
        <end position="142"/>
    </location>
</feature>
<dbReference type="Pfam" id="PF01695">
    <property type="entry name" value="IstB_IS21"/>
    <property type="match status" value="1"/>
</dbReference>
<dbReference type="PANTHER" id="PTHR30050">
    <property type="entry name" value="CHROMOSOMAL REPLICATION INITIATOR PROTEIN DNAA"/>
    <property type="match status" value="1"/>
</dbReference>
<dbReference type="PANTHER" id="PTHR30050:SF4">
    <property type="entry name" value="ATP-BINDING PROTEIN RV3427C IN INSERTION SEQUENCE-RELATED"/>
    <property type="match status" value="1"/>
</dbReference>
<dbReference type="InterPro" id="IPR002611">
    <property type="entry name" value="IstB_ATP-bd"/>
</dbReference>
<keyword evidence="2" id="KW-0067">ATP-binding</keyword>
<evidence type="ECO:0000313" key="2">
    <source>
        <dbReference type="EMBL" id="KYF52449.1"/>
    </source>
</evidence>
<dbReference type="GO" id="GO:0005524">
    <property type="term" value="F:ATP binding"/>
    <property type="evidence" value="ECO:0007669"/>
    <property type="project" value="UniProtKB-KW"/>
</dbReference>
<keyword evidence="2" id="KW-0547">Nucleotide-binding</keyword>
<dbReference type="InterPro" id="IPR027417">
    <property type="entry name" value="P-loop_NTPase"/>
</dbReference>
<dbReference type="GO" id="GO:0006260">
    <property type="term" value="P:DNA replication"/>
    <property type="evidence" value="ECO:0007669"/>
    <property type="project" value="TreeGrafter"/>
</dbReference>
<name>A0A150P9T2_SORCE</name>
<sequence>MLVGPNGVGKTMILKNLAHQAVVRGHTVRFSTASDMLADLAAQESSVALARRLRRYTVPPLLCIDGVGYLSYDSRYADLLFEVVTRRYDAQKPLLLSTNKAFADWGQVFPHAACVVTLVDRLVHRAEVLEIEAESYRLKEAKELSATRSKQRRAKKH</sequence>
<dbReference type="AlphaFoldDB" id="A0A150P9T2"/>
<evidence type="ECO:0000259" key="1">
    <source>
        <dbReference type="Pfam" id="PF01695"/>
    </source>
</evidence>
<proteinExistence type="predicted"/>
<gene>
    <name evidence="2" type="ORF">BE04_50495</name>
</gene>
<evidence type="ECO:0000313" key="3">
    <source>
        <dbReference type="Proteomes" id="UP000075604"/>
    </source>
</evidence>
<organism evidence="2 3">
    <name type="scientific">Sorangium cellulosum</name>
    <name type="common">Polyangium cellulosum</name>
    <dbReference type="NCBI Taxonomy" id="56"/>
    <lineage>
        <taxon>Bacteria</taxon>
        <taxon>Pseudomonadati</taxon>
        <taxon>Myxococcota</taxon>
        <taxon>Polyangia</taxon>
        <taxon>Polyangiales</taxon>
        <taxon>Polyangiaceae</taxon>
        <taxon>Sorangium</taxon>
    </lineage>
</organism>
<dbReference type="EMBL" id="JELX01003359">
    <property type="protein sequence ID" value="KYF52449.1"/>
    <property type="molecule type" value="Genomic_DNA"/>
</dbReference>
<accession>A0A150P9T2</accession>
<protein>
    <submittedName>
        <fullName evidence="2">ATP-binding protein</fullName>
    </submittedName>
</protein>
<reference evidence="2 3" key="1">
    <citation type="submission" date="2014-02" db="EMBL/GenBank/DDBJ databases">
        <title>The small core and large imbalanced accessory genome model reveals a collaborative survival strategy of Sorangium cellulosum strains in nature.</title>
        <authorList>
            <person name="Han K."/>
            <person name="Peng R."/>
            <person name="Blom J."/>
            <person name="Li Y.-Z."/>
        </authorList>
    </citation>
    <scope>NUCLEOTIDE SEQUENCE [LARGE SCALE GENOMIC DNA]</scope>
    <source>
        <strain evidence="2 3">So0157-18</strain>
    </source>
</reference>
<dbReference type="Gene3D" id="3.40.50.300">
    <property type="entry name" value="P-loop containing nucleotide triphosphate hydrolases"/>
    <property type="match status" value="1"/>
</dbReference>